<dbReference type="EMBL" id="SRRZ01000015">
    <property type="protein sequence ID" value="NQE33481.1"/>
    <property type="molecule type" value="Genomic_DNA"/>
</dbReference>
<sequence>MLDQPMMRIVIIRKSAILMQANSEATPPQIDLALIGAGPHALTLTAHILKKRKILRDKLLAFDPSGEWLTQWRRQFAALEIGHLRSPAVHHPDPNPYELRRFAENRSSELFPPYDLPGSRLFEEFCGDTIRRWQLGDRVIKAKVTRIQPKFGRFRLWFEDGKSAIARRVIVAAGSGKPYLPAWVNQIQTQHPAERIRHSHQVDLPNLQLHGEQILIVGGGLTSGHLAVGAIARGAKVLLITRRYFQEKLFDAEPGWLGPKYLKGFAAEPDCQKRWETIQQARNGGSMTPEIMTQLRRLSHSEKLTFHEQCEVVGVRWENNRWTVDCSGGETLFVDRIWLATGTKLDIAAEPIFKEMLETHPLEIVKGLPVLDKHLRWPGCELFLTGGLAALQVGPAARNLSGARMACDRIVPAIVKSSIALSPAIISQQSLVISE</sequence>
<name>A0ABX2CSX7_9CYAN</name>
<reference evidence="2 3" key="1">
    <citation type="journal article" date="2020" name="Sci. Rep.">
        <title>A novel cyanobacterial geosmin producer, revising GeoA distribution and dispersion patterns in Bacteria.</title>
        <authorList>
            <person name="Churro C."/>
            <person name="Semedo-Aguiar A.P."/>
            <person name="Silva A.D."/>
            <person name="Pereira-Leal J.B."/>
            <person name="Leite R.B."/>
        </authorList>
    </citation>
    <scope>NUCLEOTIDE SEQUENCE [LARGE SCALE GENOMIC DNA]</scope>
    <source>
        <strain evidence="2 3">IPMA8</strain>
    </source>
</reference>
<evidence type="ECO:0000313" key="2">
    <source>
        <dbReference type="EMBL" id="NQE33481.1"/>
    </source>
</evidence>
<feature type="domain" description="FAD/NAD(P)-binding" evidence="1">
    <location>
        <begin position="139"/>
        <end position="243"/>
    </location>
</feature>
<dbReference type="InterPro" id="IPR023753">
    <property type="entry name" value="FAD/NAD-binding_dom"/>
</dbReference>
<protein>
    <recommendedName>
        <fullName evidence="1">FAD/NAD(P)-binding domain-containing protein</fullName>
    </recommendedName>
</protein>
<dbReference type="InterPro" id="IPR036188">
    <property type="entry name" value="FAD/NAD-bd_sf"/>
</dbReference>
<dbReference type="Pfam" id="PF07992">
    <property type="entry name" value="Pyr_redox_2"/>
    <property type="match status" value="1"/>
</dbReference>
<evidence type="ECO:0000313" key="3">
    <source>
        <dbReference type="Proteomes" id="UP000702425"/>
    </source>
</evidence>
<dbReference type="PANTHER" id="PTHR38663">
    <property type="match status" value="1"/>
</dbReference>
<dbReference type="SUPFAM" id="SSF51905">
    <property type="entry name" value="FAD/NAD(P)-binding domain"/>
    <property type="match status" value="1"/>
</dbReference>
<dbReference type="PANTHER" id="PTHR38663:SF1">
    <property type="entry name" value="L-ORNITHINE N(5)-MONOOXYGENASE"/>
    <property type="match status" value="1"/>
</dbReference>
<organism evidence="2 3">
    <name type="scientific">Microcoleus asticus IPMA8</name>
    <dbReference type="NCBI Taxonomy" id="2563858"/>
    <lineage>
        <taxon>Bacteria</taxon>
        <taxon>Bacillati</taxon>
        <taxon>Cyanobacteriota</taxon>
        <taxon>Cyanophyceae</taxon>
        <taxon>Oscillatoriophycideae</taxon>
        <taxon>Oscillatoriales</taxon>
        <taxon>Microcoleaceae</taxon>
        <taxon>Microcoleus</taxon>
        <taxon>Microcoleus asticus</taxon>
    </lineage>
</organism>
<dbReference type="Gene3D" id="3.50.50.60">
    <property type="entry name" value="FAD/NAD(P)-binding domain"/>
    <property type="match status" value="1"/>
</dbReference>
<evidence type="ECO:0000259" key="1">
    <source>
        <dbReference type="Pfam" id="PF07992"/>
    </source>
</evidence>
<gene>
    <name evidence="2" type="ORF">E5S67_01200</name>
</gene>
<dbReference type="Proteomes" id="UP000702425">
    <property type="component" value="Unassembled WGS sequence"/>
</dbReference>
<accession>A0ABX2CSX7</accession>
<comment type="caution">
    <text evidence="2">The sequence shown here is derived from an EMBL/GenBank/DDBJ whole genome shotgun (WGS) entry which is preliminary data.</text>
</comment>
<keyword evidence="3" id="KW-1185">Reference proteome</keyword>
<proteinExistence type="predicted"/>